<sequence length="118" mass="13258">MLKQAVLTKPRLIPCIIEKSSPSIVNPNFDVQSRWSLTRLSDCGGISATRTVSGKLKPAKDAKSVYGIDANRVFKRLENPRRLPRSKDSPTEQSAPTWVESKLRRHLKTKADFGTLRL</sequence>
<proteinExistence type="predicted"/>
<reference evidence="2 3" key="1">
    <citation type="submission" date="2015-06" db="EMBL/GenBank/DDBJ databases">
        <title>Draft genome assembly of filamentous brackish cyanobacterium Limnoraphis robusta strain CS-951.</title>
        <authorList>
            <person name="Willis A."/>
            <person name="Parks M."/>
            <person name="Burford M.A."/>
        </authorList>
    </citation>
    <scope>NUCLEOTIDE SEQUENCE [LARGE SCALE GENOMIC DNA]</scope>
    <source>
        <strain evidence="2 3">CS-951</strain>
    </source>
</reference>
<comment type="caution">
    <text evidence="2">The sequence shown here is derived from an EMBL/GenBank/DDBJ whole genome shotgun (WGS) entry which is preliminary data.</text>
</comment>
<feature type="region of interest" description="Disordered" evidence="1">
    <location>
        <begin position="77"/>
        <end position="98"/>
    </location>
</feature>
<accession>A0A0J9EX59</accession>
<dbReference type="AlphaFoldDB" id="A0A0J9EX59"/>
<organism evidence="2 3">
    <name type="scientific">Limnoraphis robusta CS-951</name>
    <dbReference type="NCBI Taxonomy" id="1637645"/>
    <lineage>
        <taxon>Bacteria</taxon>
        <taxon>Bacillati</taxon>
        <taxon>Cyanobacteriota</taxon>
        <taxon>Cyanophyceae</taxon>
        <taxon>Oscillatoriophycideae</taxon>
        <taxon>Oscillatoriales</taxon>
        <taxon>Sirenicapillariaceae</taxon>
        <taxon>Limnoraphis</taxon>
    </lineage>
</organism>
<evidence type="ECO:0000313" key="2">
    <source>
        <dbReference type="EMBL" id="KMW70721.1"/>
    </source>
</evidence>
<dbReference type="EMBL" id="LATL02000073">
    <property type="protein sequence ID" value="KMW70721.1"/>
    <property type="molecule type" value="Genomic_DNA"/>
</dbReference>
<evidence type="ECO:0000313" key="3">
    <source>
        <dbReference type="Proteomes" id="UP000033607"/>
    </source>
</evidence>
<evidence type="ECO:0000256" key="1">
    <source>
        <dbReference type="SAM" id="MobiDB-lite"/>
    </source>
</evidence>
<protein>
    <submittedName>
        <fullName evidence="2">Uncharacterized protein</fullName>
    </submittedName>
</protein>
<feature type="compositionally biased region" description="Basic and acidic residues" evidence="1">
    <location>
        <begin position="77"/>
        <end position="90"/>
    </location>
</feature>
<name>A0A0J9EX59_9CYAN</name>
<dbReference type="Proteomes" id="UP000033607">
    <property type="component" value="Unassembled WGS sequence"/>
</dbReference>
<gene>
    <name evidence="2" type="ORF">WN50_33150</name>
</gene>